<dbReference type="Proteomes" id="UP000324222">
    <property type="component" value="Unassembled WGS sequence"/>
</dbReference>
<protein>
    <submittedName>
        <fullName evidence="1">Uncharacterized protein</fullName>
    </submittedName>
</protein>
<reference evidence="1 2" key="1">
    <citation type="submission" date="2019-05" db="EMBL/GenBank/DDBJ databases">
        <title>Another draft genome of Portunus trituberculatus and its Hox gene families provides insights of decapod evolution.</title>
        <authorList>
            <person name="Jeong J.-H."/>
            <person name="Song I."/>
            <person name="Kim S."/>
            <person name="Choi T."/>
            <person name="Kim D."/>
            <person name="Ryu S."/>
            <person name="Kim W."/>
        </authorList>
    </citation>
    <scope>NUCLEOTIDE SEQUENCE [LARGE SCALE GENOMIC DNA]</scope>
    <source>
        <tissue evidence="1">Muscle</tissue>
    </source>
</reference>
<proteinExistence type="predicted"/>
<sequence>MSSLLYQLLRYIRIASFVCQEGPVRRNSRRRPTLQSMGGGLMMTSSAGPNLHLPALPGAQRLNPDPDPDLVPPALCVRVITTVFCDELS</sequence>
<evidence type="ECO:0000313" key="1">
    <source>
        <dbReference type="EMBL" id="MPC44030.1"/>
    </source>
</evidence>
<organism evidence="1 2">
    <name type="scientific">Portunus trituberculatus</name>
    <name type="common">Swimming crab</name>
    <name type="synonym">Neptunus trituberculatus</name>
    <dbReference type="NCBI Taxonomy" id="210409"/>
    <lineage>
        <taxon>Eukaryota</taxon>
        <taxon>Metazoa</taxon>
        <taxon>Ecdysozoa</taxon>
        <taxon>Arthropoda</taxon>
        <taxon>Crustacea</taxon>
        <taxon>Multicrustacea</taxon>
        <taxon>Malacostraca</taxon>
        <taxon>Eumalacostraca</taxon>
        <taxon>Eucarida</taxon>
        <taxon>Decapoda</taxon>
        <taxon>Pleocyemata</taxon>
        <taxon>Brachyura</taxon>
        <taxon>Eubrachyura</taxon>
        <taxon>Portunoidea</taxon>
        <taxon>Portunidae</taxon>
        <taxon>Portuninae</taxon>
        <taxon>Portunus</taxon>
    </lineage>
</organism>
<dbReference type="AlphaFoldDB" id="A0A5B7F8S7"/>
<name>A0A5B7F8S7_PORTR</name>
<keyword evidence="2" id="KW-1185">Reference proteome</keyword>
<comment type="caution">
    <text evidence="1">The sequence shown here is derived from an EMBL/GenBank/DDBJ whole genome shotgun (WGS) entry which is preliminary data.</text>
</comment>
<gene>
    <name evidence="1" type="ORF">E2C01_037689</name>
</gene>
<accession>A0A5B7F8S7</accession>
<evidence type="ECO:0000313" key="2">
    <source>
        <dbReference type="Proteomes" id="UP000324222"/>
    </source>
</evidence>
<dbReference type="EMBL" id="VSRR010006091">
    <property type="protein sequence ID" value="MPC44030.1"/>
    <property type="molecule type" value="Genomic_DNA"/>
</dbReference>